<dbReference type="Proteomes" id="UP000184241">
    <property type="component" value="Unassembled WGS sequence"/>
</dbReference>
<feature type="transmembrane region" description="Helical" evidence="1">
    <location>
        <begin position="191"/>
        <end position="211"/>
    </location>
</feature>
<evidence type="ECO:0000313" key="3">
    <source>
        <dbReference type="Proteomes" id="UP000184241"/>
    </source>
</evidence>
<feature type="transmembrane region" description="Helical" evidence="1">
    <location>
        <begin position="6"/>
        <end position="25"/>
    </location>
</feature>
<evidence type="ECO:0000313" key="2">
    <source>
        <dbReference type="EMBL" id="SHI24887.1"/>
    </source>
</evidence>
<gene>
    <name evidence="2" type="ORF">SAMN02745941_03081</name>
</gene>
<feature type="transmembrane region" description="Helical" evidence="1">
    <location>
        <begin position="37"/>
        <end position="63"/>
    </location>
</feature>
<dbReference type="EMBL" id="FQXU01000009">
    <property type="protein sequence ID" value="SHI24887.1"/>
    <property type="molecule type" value="Genomic_DNA"/>
</dbReference>
<reference evidence="2 3" key="1">
    <citation type="submission" date="2016-11" db="EMBL/GenBank/DDBJ databases">
        <authorList>
            <person name="Jaros S."/>
            <person name="Januszkiewicz K."/>
            <person name="Wedrychowicz H."/>
        </authorList>
    </citation>
    <scope>NUCLEOTIDE SEQUENCE [LARGE SCALE GENOMIC DNA]</scope>
    <source>
        <strain evidence="2 3">DSM 6191</strain>
    </source>
</reference>
<sequence>MRREFLHYFILLLIIFSFCGILTSLKKYCPKKLKNYVLIASVLGMVSFGVQFYMSLAITQGYINYLKPLVFVSNLVDIFLILISLYIFLRKEGLEFKWAYLYMFLMSISFVIAMVFIKSIVKVDKIYGYKIILANDFLYRIVFIAILVMLSVVMIIYMGYRYTLKVPFILLLFSTLIMIVENVAYMAEISIFPYPLISELMIVILFLYAMYRSRKIN</sequence>
<feature type="transmembrane region" description="Helical" evidence="1">
    <location>
        <begin position="166"/>
        <end position="185"/>
    </location>
</feature>
<keyword evidence="1" id="KW-1133">Transmembrane helix</keyword>
<accession>A0A1M5ZKQ5</accession>
<dbReference type="AlphaFoldDB" id="A0A1M5ZKQ5"/>
<feature type="transmembrane region" description="Helical" evidence="1">
    <location>
        <begin position="137"/>
        <end position="159"/>
    </location>
</feature>
<name>A0A1M5ZKQ5_9CLOT</name>
<feature type="transmembrane region" description="Helical" evidence="1">
    <location>
        <begin position="98"/>
        <end position="117"/>
    </location>
</feature>
<feature type="transmembrane region" description="Helical" evidence="1">
    <location>
        <begin position="69"/>
        <end position="89"/>
    </location>
</feature>
<keyword evidence="1" id="KW-0812">Transmembrane</keyword>
<evidence type="ECO:0000256" key="1">
    <source>
        <dbReference type="SAM" id="Phobius"/>
    </source>
</evidence>
<protein>
    <submittedName>
        <fullName evidence="2">Uncharacterized protein</fullName>
    </submittedName>
</protein>
<organism evidence="2 3">
    <name type="scientific">Clostridium intestinale DSM 6191</name>
    <dbReference type="NCBI Taxonomy" id="1121320"/>
    <lineage>
        <taxon>Bacteria</taxon>
        <taxon>Bacillati</taxon>
        <taxon>Bacillota</taxon>
        <taxon>Clostridia</taxon>
        <taxon>Eubacteriales</taxon>
        <taxon>Clostridiaceae</taxon>
        <taxon>Clostridium</taxon>
    </lineage>
</organism>
<proteinExistence type="predicted"/>
<keyword evidence="1" id="KW-0472">Membrane</keyword>